<dbReference type="GO" id="GO:0042026">
    <property type="term" value="P:protein refolding"/>
    <property type="evidence" value="ECO:0007669"/>
    <property type="project" value="TreeGrafter"/>
</dbReference>
<name>A0A1F5V1F8_FRAXR</name>
<comment type="cofactor">
    <cofactor evidence="13">
        <name>Zn(2+)</name>
        <dbReference type="ChEBI" id="CHEBI:29105"/>
    </cofactor>
    <text evidence="13">Binds 2 Zn(2+) ions per monomer.</text>
</comment>
<comment type="similarity">
    <text evidence="11 13">Belongs to the DnaJ family.</text>
</comment>
<dbReference type="EMBL" id="MFGX01000015">
    <property type="protein sequence ID" value="OGF57246.1"/>
    <property type="molecule type" value="Genomic_DNA"/>
</dbReference>
<dbReference type="STRING" id="1817864.A2Z21_06560"/>
<evidence type="ECO:0000256" key="4">
    <source>
        <dbReference type="ARBA" id="ARBA00022705"/>
    </source>
</evidence>
<dbReference type="PROSITE" id="PS00636">
    <property type="entry name" value="DNAJ_1"/>
    <property type="match status" value="1"/>
</dbReference>
<dbReference type="InterPro" id="IPR001623">
    <property type="entry name" value="DnaJ_domain"/>
</dbReference>
<feature type="zinc finger region" description="CR-type" evidence="14">
    <location>
        <begin position="146"/>
        <end position="228"/>
    </location>
</feature>
<keyword evidence="8 13" id="KW-0862">Zinc</keyword>
<evidence type="ECO:0000256" key="12">
    <source>
        <dbReference type="ARBA" id="ARBA00067609"/>
    </source>
</evidence>
<evidence type="ECO:0000256" key="10">
    <source>
        <dbReference type="ARBA" id="ARBA00023186"/>
    </source>
</evidence>
<dbReference type="Gene3D" id="1.10.287.110">
    <property type="entry name" value="DnaJ domain"/>
    <property type="match status" value="1"/>
</dbReference>
<comment type="domain">
    <text evidence="13">The J domain is necessary and sufficient to stimulate DnaK ATPase activity. Zinc center 1 plays an important role in the autonomous, DnaK-independent chaperone activity of DnaJ. Zinc center 2 is essential for interaction with DnaK and for DnaJ activity.</text>
</comment>
<feature type="domain" description="CR-type" evidence="16">
    <location>
        <begin position="146"/>
        <end position="228"/>
    </location>
</feature>
<dbReference type="GO" id="GO:0006260">
    <property type="term" value="P:DNA replication"/>
    <property type="evidence" value="ECO:0007669"/>
    <property type="project" value="UniProtKB-KW"/>
</dbReference>
<accession>A0A1F5V1F8</accession>
<organism evidence="17 18">
    <name type="scientific">Fraserbacteria sp. (strain RBG_16_55_9)</name>
    <dbReference type="NCBI Taxonomy" id="1817864"/>
    <lineage>
        <taxon>Bacteria</taxon>
        <taxon>Candidatus Fraseribacteriota</taxon>
    </lineage>
</organism>
<proteinExistence type="inferred from homology"/>
<reference evidence="17 18" key="1">
    <citation type="journal article" date="2016" name="Nat. Commun.">
        <title>Thousands of microbial genomes shed light on interconnected biogeochemical processes in an aquifer system.</title>
        <authorList>
            <person name="Anantharaman K."/>
            <person name="Brown C.T."/>
            <person name="Hug L.A."/>
            <person name="Sharon I."/>
            <person name="Castelle C.J."/>
            <person name="Probst A.J."/>
            <person name="Thomas B.C."/>
            <person name="Singh A."/>
            <person name="Wilkins M.J."/>
            <person name="Karaoz U."/>
            <person name="Brodie E.L."/>
            <person name="Williams K.H."/>
            <person name="Hubbard S.S."/>
            <person name="Banfield J.F."/>
        </authorList>
    </citation>
    <scope>NUCLEOTIDE SEQUENCE [LARGE SCALE GENOMIC DNA]</scope>
    <source>
        <strain evidence="18">RBG_16_55_9</strain>
    </source>
</reference>
<dbReference type="Pfam" id="PF00226">
    <property type="entry name" value="DnaJ"/>
    <property type="match status" value="1"/>
</dbReference>
<dbReference type="SMART" id="SM00271">
    <property type="entry name" value="DnaJ"/>
    <property type="match status" value="1"/>
</dbReference>
<evidence type="ECO:0000256" key="7">
    <source>
        <dbReference type="ARBA" id="ARBA00022771"/>
    </source>
</evidence>
<dbReference type="CDD" id="cd06257">
    <property type="entry name" value="DnaJ"/>
    <property type="match status" value="1"/>
</dbReference>
<keyword evidence="3 13" id="KW-0963">Cytoplasm</keyword>
<comment type="function">
    <text evidence="13">Participates actively in the response to hyperosmotic and heat shock by preventing the aggregation of stress-denatured proteins and by disaggregating proteins, also in an autonomous, DnaK-independent fashion. Unfolded proteins bind initially to DnaJ; upon interaction with the DnaJ-bound protein, DnaK hydrolyzes its bound ATP, resulting in the formation of a stable complex. GrpE releases ADP from DnaK; ATP binding to DnaK triggers the release of the substrate protein, thus completing the reaction cycle. Several rounds of ATP-dependent interactions between DnaJ, DnaK and GrpE are required for fully efficient folding. Also involved, together with DnaK and GrpE, in the DNA replication of plasmids through activation of initiation proteins.</text>
</comment>
<dbReference type="GO" id="GO:0051082">
    <property type="term" value="F:unfolded protein binding"/>
    <property type="evidence" value="ECO:0007669"/>
    <property type="project" value="UniProtKB-UniRule"/>
</dbReference>
<evidence type="ECO:0000259" key="15">
    <source>
        <dbReference type="PROSITE" id="PS50076"/>
    </source>
</evidence>
<dbReference type="SUPFAM" id="SSF46565">
    <property type="entry name" value="Chaperone J-domain"/>
    <property type="match status" value="1"/>
</dbReference>
<feature type="binding site" evidence="13">
    <location>
        <position position="179"/>
    </location>
    <ligand>
        <name>Zn(2+)</name>
        <dbReference type="ChEBI" id="CHEBI:29105"/>
        <label>2</label>
    </ligand>
</feature>
<feature type="binding site" evidence="13">
    <location>
        <position position="162"/>
    </location>
    <ligand>
        <name>Zn(2+)</name>
        <dbReference type="ChEBI" id="CHEBI:29105"/>
        <label>1</label>
    </ligand>
</feature>
<dbReference type="InterPro" id="IPR018253">
    <property type="entry name" value="DnaJ_domain_CS"/>
</dbReference>
<comment type="caution">
    <text evidence="17">The sequence shown here is derived from an EMBL/GenBank/DDBJ whole genome shotgun (WGS) entry which is preliminary data.</text>
</comment>
<dbReference type="GO" id="GO:0005737">
    <property type="term" value="C:cytoplasm"/>
    <property type="evidence" value="ECO:0007669"/>
    <property type="project" value="UniProtKB-SubCell"/>
</dbReference>
<keyword evidence="5 13" id="KW-0479">Metal-binding</keyword>
<dbReference type="InterPro" id="IPR008971">
    <property type="entry name" value="HSP40/DnaJ_pept-bd"/>
</dbReference>
<dbReference type="CDD" id="cd10747">
    <property type="entry name" value="DnaJ_C"/>
    <property type="match status" value="1"/>
</dbReference>
<dbReference type="Gene3D" id="2.60.260.20">
    <property type="entry name" value="Urease metallochaperone UreE, N-terminal domain"/>
    <property type="match status" value="2"/>
</dbReference>
<keyword evidence="6 13" id="KW-0677">Repeat</keyword>
<keyword evidence="4 13" id="KW-0235">DNA replication</keyword>
<dbReference type="GO" id="GO:0009408">
    <property type="term" value="P:response to heat"/>
    <property type="evidence" value="ECO:0007669"/>
    <property type="project" value="InterPro"/>
</dbReference>
<feature type="domain" description="J" evidence="15">
    <location>
        <begin position="5"/>
        <end position="69"/>
    </location>
</feature>
<dbReference type="PANTHER" id="PTHR43096:SF52">
    <property type="entry name" value="DNAJ HOMOLOG 1, MITOCHONDRIAL-RELATED"/>
    <property type="match status" value="1"/>
</dbReference>
<evidence type="ECO:0000256" key="2">
    <source>
        <dbReference type="ARBA" id="ARBA00011738"/>
    </source>
</evidence>
<dbReference type="InterPro" id="IPR036869">
    <property type="entry name" value="J_dom_sf"/>
</dbReference>
<dbReference type="GO" id="GO:0005524">
    <property type="term" value="F:ATP binding"/>
    <property type="evidence" value="ECO:0007669"/>
    <property type="project" value="InterPro"/>
</dbReference>
<dbReference type="InterPro" id="IPR012724">
    <property type="entry name" value="DnaJ"/>
</dbReference>
<evidence type="ECO:0000256" key="11">
    <source>
        <dbReference type="ARBA" id="ARBA00061004"/>
    </source>
</evidence>
<feature type="binding site" evidence="13">
    <location>
        <position position="202"/>
    </location>
    <ligand>
        <name>Zn(2+)</name>
        <dbReference type="ChEBI" id="CHEBI:29105"/>
        <label>2</label>
    </ligand>
</feature>
<feature type="binding site" evidence="13">
    <location>
        <position position="205"/>
    </location>
    <ligand>
        <name>Zn(2+)</name>
        <dbReference type="ChEBI" id="CHEBI:29105"/>
        <label>2</label>
    </ligand>
</feature>
<dbReference type="SUPFAM" id="SSF49493">
    <property type="entry name" value="HSP40/DnaJ peptide-binding domain"/>
    <property type="match status" value="2"/>
</dbReference>
<dbReference type="PRINTS" id="PR00625">
    <property type="entry name" value="JDOMAIN"/>
</dbReference>
<comment type="subunit">
    <text evidence="2 13">Homodimer.</text>
</comment>
<evidence type="ECO:0000256" key="3">
    <source>
        <dbReference type="ARBA" id="ARBA00022490"/>
    </source>
</evidence>
<dbReference type="InterPro" id="IPR036410">
    <property type="entry name" value="HSP_DnaJ_Cys-rich_dom_sf"/>
</dbReference>
<keyword evidence="7 13" id="KW-0863">Zinc-finger</keyword>
<evidence type="ECO:0000256" key="1">
    <source>
        <dbReference type="ARBA" id="ARBA00004496"/>
    </source>
</evidence>
<dbReference type="NCBIfam" id="NF008035">
    <property type="entry name" value="PRK10767.1"/>
    <property type="match status" value="1"/>
</dbReference>
<evidence type="ECO:0000313" key="17">
    <source>
        <dbReference type="EMBL" id="OGF57246.1"/>
    </source>
</evidence>
<comment type="caution">
    <text evidence="13">Lacks conserved residue(s) required for the propagation of feature annotation.</text>
</comment>
<dbReference type="Pfam" id="PF01556">
    <property type="entry name" value="DnaJ_C"/>
    <property type="match status" value="1"/>
</dbReference>
<feature type="binding site" evidence="13">
    <location>
        <position position="219"/>
    </location>
    <ligand>
        <name>Zn(2+)</name>
        <dbReference type="ChEBI" id="CHEBI:29105"/>
        <label>1</label>
    </ligand>
</feature>
<dbReference type="Proteomes" id="UP000179157">
    <property type="component" value="Unassembled WGS sequence"/>
</dbReference>
<dbReference type="FunFam" id="2.10.230.10:FF:000002">
    <property type="entry name" value="Molecular chaperone DnaJ"/>
    <property type="match status" value="1"/>
</dbReference>
<feature type="binding site" evidence="13">
    <location>
        <position position="176"/>
    </location>
    <ligand>
        <name>Zn(2+)</name>
        <dbReference type="ChEBI" id="CHEBI:29105"/>
        <label>2</label>
    </ligand>
</feature>
<comment type="subcellular location">
    <subcellularLocation>
        <location evidence="1 13">Cytoplasm</location>
    </subcellularLocation>
</comment>
<dbReference type="InterPro" id="IPR002939">
    <property type="entry name" value="DnaJ_C"/>
</dbReference>
<keyword evidence="9 13" id="KW-0346">Stress response</keyword>
<gene>
    <name evidence="13" type="primary">dnaJ</name>
    <name evidence="17" type="ORF">A2Z21_06560</name>
</gene>
<protein>
    <recommendedName>
        <fullName evidence="12 13">Chaperone protein DnaJ</fullName>
    </recommendedName>
</protein>
<dbReference type="PROSITE" id="PS51188">
    <property type="entry name" value="ZF_CR"/>
    <property type="match status" value="1"/>
</dbReference>
<dbReference type="HAMAP" id="MF_01152">
    <property type="entry name" value="DnaJ"/>
    <property type="match status" value="1"/>
</dbReference>
<dbReference type="AlphaFoldDB" id="A0A1F5V1F8"/>
<dbReference type="GO" id="GO:0031072">
    <property type="term" value="F:heat shock protein binding"/>
    <property type="evidence" value="ECO:0007669"/>
    <property type="project" value="InterPro"/>
</dbReference>
<dbReference type="Gene3D" id="2.10.230.10">
    <property type="entry name" value="Heat shock protein DnaJ, cysteine-rich domain"/>
    <property type="match status" value="1"/>
</dbReference>
<evidence type="ECO:0000256" key="5">
    <source>
        <dbReference type="ARBA" id="ARBA00022723"/>
    </source>
</evidence>
<dbReference type="SUPFAM" id="SSF57938">
    <property type="entry name" value="DnaJ/Hsp40 cysteine-rich domain"/>
    <property type="match status" value="1"/>
</dbReference>
<evidence type="ECO:0000256" key="14">
    <source>
        <dbReference type="PROSITE-ProRule" id="PRU00546"/>
    </source>
</evidence>
<evidence type="ECO:0000256" key="13">
    <source>
        <dbReference type="HAMAP-Rule" id="MF_01152"/>
    </source>
</evidence>
<evidence type="ECO:0000256" key="9">
    <source>
        <dbReference type="ARBA" id="ARBA00023016"/>
    </source>
</evidence>
<dbReference type="PANTHER" id="PTHR43096">
    <property type="entry name" value="DNAJ HOMOLOG 1, MITOCHONDRIAL-RELATED"/>
    <property type="match status" value="1"/>
</dbReference>
<sequence>MAKKDYYETLSVSRDASPEEIKKAYRRLAKKYHPDVSKDGTSAEKFKQIAEAYEVLSDPEKRTQYNRFGHVGPEQGFDFNARDFRRAREAFDEFGFGTGWDDLFSMFFGEGMRTTAQSHARGRSRAQRGEDLEYKLRLTLEDAAQGTRVKVTVPRYVGCDHCKGTGLEPGSSVQTCPTCHGRGQVEHRRRTMLGSFVNIMACDRCAGMGEIAETPCKKCDQLGRRWEQSRITIEVPPGVDTGSRLRLATEGNSGLNGGPPGDLYIVVELTPHNTFTRRGDDLYSEIPITLTQAALGAKIKVPTLFGQEELTIPAGTQSGETFLLRGQGVSRLRGRGKGDQHVIVKVVIPKNLTKRQKQLLEELDRELRET</sequence>
<feature type="binding site" evidence="13">
    <location>
        <position position="159"/>
    </location>
    <ligand>
        <name>Zn(2+)</name>
        <dbReference type="ChEBI" id="CHEBI:29105"/>
        <label>1</label>
    </ligand>
</feature>
<dbReference type="GO" id="GO:0008270">
    <property type="term" value="F:zinc ion binding"/>
    <property type="evidence" value="ECO:0007669"/>
    <property type="project" value="UniProtKB-UniRule"/>
</dbReference>
<dbReference type="NCBIfam" id="TIGR02349">
    <property type="entry name" value="DnaJ_bact"/>
    <property type="match status" value="1"/>
</dbReference>
<keyword evidence="10 13" id="KW-0143">Chaperone</keyword>
<dbReference type="InterPro" id="IPR001305">
    <property type="entry name" value="HSP_DnaJ_Cys-rich_dom"/>
</dbReference>
<evidence type="ECO:0000256" key="6">
    <source>
        <dbReference type="ARBA" id="ARBA00022737"/>
    </source>
</evidence>
<feature type="binding site" evidence="13">
    <location>
        <position position="216"/>
    </location>
    <ligand>
        <name>Zn(2+)</name>
        <dbReference type="ChEBI" id="CHEBI:29105"/>
        <label>1</label>
    </ligand>
</feature>
<dbReference type="Pfam" id="PF00684">
    <property type="entry name" value="DnaJ_CXXCXGXG"/>
    <property type="match status" value="1"/>
</dbReference>
<dbReference type="FunFam" id="2.60.260.20:FF:000004">
    <property type="entry name" value="Molecular chaperone DnaJ"/>
    <property type="match status" value="1"/>
</dbReference>
<evidence type="ECO:0000313" key="18">
    <source>
        <dbReference type="Proteomes" id="UP000179157"/>
    </source>
</evidence>
<evidence type="ECO:0000259" key="16">
    <source>
        <dbReference type="PROSITE" id="PS51188"/>
    </source>
</evidence>
<dbReference type="PROSITE" id="PS50076">
    <property type="entry name" value="DNAJ_2"/>
    <property type="match status" value="1"/>
</dbReference>
<evidence type="ECO:0000256" key="8">
    <source>
        <dbReference type="ARBA" id="ARBA00022833"/>
    </source>
</evidence>